<protein>
    <submittedName>
        <fullName evidence="7">Uncharacterized protein</fullName>
    </submittedName>
</protein>
<evidence type="ECO:0000259" key="6">
    <source>
        <dbReference type="Pfam" id="PF25826"/>
    </source>
</evidence>
<dbReference type="Proteomes" id="UP000467840">
    <property type="component" value="Chromosome 8"/>
</dbReference>
<organism evidence="7 8">
    <name type="scientific">Hevea brasiliensis</name>
    <name type="common">Para rubber tree</name>
    <name type="synonym">Siphonia brasiliensis</name>
    <dbReference type="NCBI Taxonomy" id="3981"/>
    <lineage>
        <taxon>Eukaryota</taxon>
        <taxon>Viridiplantae</taxon>
        <taxon>Streptophyta</taxon>
        <taxon>Embryophyta</taxon>
        <taxon>Tracheophyta</taxon>
        <taxon>Spermatophyta</taxon>
        <taxon>Magnoliopsida</taxon>
        <taxon>eudicotyledons</taxon>
        <taxon>Gunneridae</taxon>
        <taxon>Pentapetalae</taxon>
        <taxon>rosids</taxon>
        <taxon>fabids</taxon>
        <taxon>Malpighiales</taxon>
        <taxon>Euphorbiaceae</taxon>
        <taxon>Crotonoideae</taxon>
        <taxon>Micrandreae</taxon>
        <taxon>Hevea</taxon>
    </lineage>
</organism>
<dbReference type="PANTHER" id="PTHR13859">
    <property type="entry name" value="ATROPHIN-RELATED"/>
    <property type="match status" value="1"/>
</dbReference>
<evidence type="ECO:0000256" key="2">
    <source>
        <dbReference type="ARBA" id="ARBA00023015"/>
    </source>
</evidence>
<sequence length="394" mass="44119">MDLVQVNHDWSCIEDESSEQSLCPEALGISDAFRDPELLPRIGDQYQVEIPSLMTQSAYLLVTEMTNDPTIFRGTSHDFLVGLPISLMWIKEEVKNMKHEHQEFPGDLNGLSSRNESIKHESITEMQIFPGGELQVKIEPMDITLNGVVEDREPAKLDEVIDLSNLKIRKYTFLILREEVLVSKTFGEGKILLEEYVSTLKATVGLNTFVEAVGIGKGKQDLTGIVMEPLKSNQGASVRPEIPVGKACSTLTPLEIVNFLTGGYRLSKARSNDLFWEAVWPRLLARGWHSEQPNDHGFAAASRHYLVFLIPGIKKFSRRKLVKGNHYFDSVTDVLNKVASDPALLELDVETDKGYGDKEEMGGPMIKFWTNKIFLISNGIVISSRELLAAVQKS</sequence>
<evidence type="ECO:0000313" key="8">
    <source>
        <dbReference type="Proteomes" id="UP000467840"/>
    </source>
</evidence>
<keyword evidence="8" id="KW-1185">Reference proteome</keyword>
<keyword evidence="4" id="KW-0539">Nucleus</keyword>
<accession>A0A6A6KL56</accession>
<dbReference type="GO" id="GO:0005634">
    <property type="term" value="C:nucleus"/>
    <property type="evidence" value="ECO:0007669"/>
    <property type="project" value="UniProtKB-SubCell"/>
</dbReference>
<proteinExistence type="predicted"/>
<feature type="domain" description="DUF7650" evidence="5">
    <location>
        <begin position="255"/>
        <end position="342"/>
    </location>
</feature>
<dbReference type="PANTHER" id="PTHR13859:SF34">
    <property type="entry name" value="SANT DOMAIN-CONTAINING PROTEIN"/>
    <property type="match status" value="1"/>
</dbReference>
<evidence type="ECO:0000313" key="7">
    <source>
        <dbReference type="EMBL" id="KAF2289194.1"/>
    </source>
</evidence>
<evidence type="ECO:0000256" key="1">
    <source>
        <dbReference type="ARBA" id="ARBA00004123"/>
    </source>
</evidence>
<dbReference type="EMBL" id="JAAGAX010000016">
    <property type="protein sequence ID" value="KAF2289194.1"/>
    <property type="molecule type" value="Genomic_DNA"/>
</dbReference>
<keyword evidence="3" id="KW-0804">Transcription</keyword>
<dbReference type="GO" id="GO:0003714">
    <property type="term" value="F:transcription corepressor activity"/>
    <property type="evidence" value="ECO:0007669"/>
    <property type="project" value="TreeGrafter"/>
</dbReference>
<evidence type="ECO:0000256" key="3">
    <source>
        <dbReference type="ARBA" id="ARBA00023163"/>
    </source>
</evidence>
<dbReference type="AlphaFoldDB" id="A0A6A6KL56"/>
<dbReference type="InterPro" id="IPR056067">
    <property type="entry name" value="DUF7650"/>
</dbReference>
<evidence type="ECO:0000256" key="4">
    <source>
        <dbReference type="ARBA" id="ARBA00023242"/>
    </source>
</evidence>
<reference evidence="7 8" key="1">
    <citation type="journal article" date="2020" name="Mol. Plant">
        <title>The Chromosome-Based Rubber Tree Genome Provides New Insights into Spurge Genome Evolution and Rubber Biosynthesis.</title>
        <authorList>
            <person name="Liu J."/>
            <person name="Shi C."/>
            <person name="Shi C.C."/>
            <person name="Li W."/>
            <person name="Zhang Q.J."/>
            <person name="Zhang Y."/>
            <person name="Li K."/>
            <person name="Lu H.F."/>
            <person name="Shi C."/>
            <person name="Zhu S.T."/>
            <person name="Xiao Z.Y."/>
            <person name="Nan H."/>
            <person name="Yue Y."/>
            <person name="Zhu X.G."/>
            <person name="Wu Y."/>
            <person name="Hong X.N."/>
            <person name="Fan G.Y."/>
            <person name="Tong Y."/>
            <person name="Zhang D."/>
            <person name="Mao C.L."/>
            <person name="Liu Y.L."/>
            <person name="Hao S.J."/>
            <person name="Liu W.Q."/>
            <person name="Lv M.Q."/>
            <person name="Zhang H.B."/>
            <person name="Liu Y."/>
            <person name="Hu-Tang G.R."/>
            <person name="Wang J.P."/>
            <person name="Wang J.H."/>
            <person name="Sun Y.H."/>
            <person name="Ni S.B."/>
            <person name="Chen W.B."/>
            <person name="Zhang X.C."/>
            <person name="Jiao Y.N."/>
            <person name="Eichler E.E."/>
            <person name="Li G.H."/>
            <person name="Liu X."/>
            <person name="Gao L.Z."/>
        </authorList>
    </citation>
    <scope>NUCLEOTIDE SEQUENCE [LARGE SCALE GENOMIC DNA]</scope>
    <source>
        <strain evidence="8">cv. GT1</strain>
        <tissue evidence="7">Leaf</tissue>
    </source>
</reference>
<comment type="caution">
    <text evidence="7">The sequence shown here is derived from an EMBL/GenBank/DDBJ whole genome shotgun (WGS) entry which is preliminary data.</text>
</comment>
<keyword evidence="2" id="KW-0805">Transcription regulation</keyword>
<comment type="subcellular location">
    <subcellularLocation>
        <location evidence="1">Nucleus</location>
    </subcellularLocation>
</comment>
<dbReference type="Pfam" id="PF25826">
    <property type="entry name" value="DUF7952"/>
    <property type="match status" value="1"/>
</dbReference>
<name>A0A6A6KL56_HEVBR</name>
<gene>
    <name evidence="7" type="ORF">GH714_029343</name>
</gene>
<dbReference type="InterPro" id="IPR057712">
    <property type="entry name" value="DUF7952"/>
</dbReference>
<evidence type="ECO:0000259" key="5">
    <source>
        <dbReference type="Pfam" id="PF24662"/>
    </source>
</evidence>
<feature type="domain" description="DUF7952" evidence="6">
    <location>
        <begin position="181"/>
        <end position="216"/>
    </location>
</feature>
<dbReference type="Pfam" id="PF24662">
    <property type="entry name" value="DUF7650"/>
    <property type="match status" value="1"/>
</dbReference>